<dbReference type="Proteomes" id="UP001497516">
    <property type="component" value="Chromosome 3"/>
</dbReference>
<name>A0AAV2DQL6_9ROSI</name>
<evidence type="ECO:0000313" key="3">
    <source>
        <dbReference type="Proteomes" id="UP001497516"/>
    </source>
</evidence>
<evidence type="ECO:0000313" key="2">
    <source>
        <dbReference type="EMBL" id="CAL1375856.1"/>
    </source>
</evidence>
<dbReference type="EMBL" id="OZ034816">
    <property type="protein sequence ID" value="CAL1375856.1"/>
    <property type="molecule type" value="Genomic_DNA"/>
</dbReference>
<accession>A0AAV2DQL6</accession>
<sequence>MQQVAGTEFGDRNSDRLPPPSNDNTTAPVISSGLCQEWEEADFGCQERRVKGFGLIWGRSICVILV</sequence>
<feature type="region of interest" description="Disordered" evidence="1">
    <location>
        <begin position="1"/>
        <end position="29"/>
    </location>
</feature>
<evidence type="ECO:0000256" key="1">
    <source>
        <dbReference type="SAM" id="MobiDB-lite"/>
    </source>
</evidence>
<organism evidence="2 3">
    <name type="scientific">Linum trigynum</name>
    <dbReference type="NCBI Taxonomy" id="586398"/>
    <lineage>
        <taxon>Eukaryota</taxon>
        <taxon>Viridiplantae</taxon>
        <taxon>Streptophyta</taxon>
        <taxon>Embryophyta</taxon>
        <taxon>Tracheophyta</taxon>
        <taxon>Spermatophyta</taxon>
        <taxon>Magnoliopsida</taxon>
        <taxon>eudicotyledons</taxon>
        <taxon>Gunneridae</taxon>
        <taxon>Pentapetalae</taxon>
        <taxon>rosids</taxon>
        <taxon>fabids</taxon>
        <taxon>Malpighiales</taxon>
        <taxon>Linaceae</taxon>
        <taxon>Linum</taxon>
    </lineage>
</organism>
<protein>
    <submittedName>
        <fullName evidence="2">Uncharacterized protein</fullName>
    </submittedName>
</protein>
<reference evidence="2 3" key="1">
    <citation type="submission" date="2024-04" db="EMBL/GenBank/DDBJ databases">
        <authorList>
            <person name="Fracassetti M."/>
        </authorList>
    </citation>
    <scope>NUCLEOTIDE SEQUENCE [LARGE SCALE GENOMIC DNA]</scope>
</reference>
<dbReference type="AlphaFoldDB" id="A0AAV2DQL6"/>
<keyword evidence="3" id="KW-1185">Reference proteome</keyword>
<proteinExistence type="predicted"/>
<gene>
    <name evidence="2" type="ORF">LTRI10_LOCUS17627</name>
</gene>